<dbReference type="PANTHER" id="PTHR15615:SF27">
    <property type="entry name" value="PHO85 CYCLIN CLG1"/>
    <property type="match status" value="1"/>
</dbReference>
<dbReference type="InterPro" id="IPR013922">
    <property type="entry name" value="Cyclin_PHO80-like"/>
</dbReference>
<evidence type="ECO:0000313" key="1">
    <source>
        <dbReference type="EMBL" id="CAH7687196.1"/>
    </source>
</evidence>
<sequence>MDNLSPPPSELGLYGQATQDLASYPKSNLSDLAGRPAPKLFQNLDNASNVSLTPSPPNFYSVPSYPSTGEIPRRSKAAIAVEDWDHPSFARPPHKAVEPKAKAAVTSWQHMNSSVLDVPHYLEPKDLKGGSESLVPESYPVPPPLPFEKSAAPFADLASEMVWERCFLPRPRLASLAPSFSESTWESPFALSMHRGSGLNYRPSSQSYAFTQPSDDSGSNTEWQSTANVFGVIGAEAKARKFIRGPHLADNWSLSCPNLVDLRRPGFGVRVEVKPAFRRWTRQVLEQTLLSPQVLVLALYYVNSVSGMDVFGDQNSKASLLPYKMLLAALVLANKTLDDHSYKNSTFANVSSMNNSEVNIIEVALLKALNFNLVPSSVQWYHWLEDISGMGERAGNKLAQECLSDQSHFGLNRFSCSNPKTFVSPDSNAKSIFDTCSTTSSFNPVEVFCGQAEADNSNNWRLLNSNRDNIHQNYWGNEDDRYRTFFKNSYANNFETMREPQMAFGVPGVGCNSGLLYAPRA</sequence>
<name>A0AAV0BKQ5_PHAPC</name>
<dbReference type="GO" id="GO:0019901">
    <property type="term" value="F:protein kinase binding"/>
    <property type="evidence" value="ECO:0007669"/>
    <property type="project" value="InterPro"/>
</dbReference>
<dbReference type="EMBL" id="CALTRL010005843">
    <property type="protein sequence ID" value="CAH7687196.1"/>
    <property type="molecule type" value="Genomic_DNA"/>
</dbReference>
<gene>
    <name evidence="1" type="ORF">PPACK8108_LOCUS21945</name>
</gene>
<protein>
    <submittedName>
        <fullName evidence="1">Expressed protein</fullName>
    </submittedName>
</protein>
<keyword evidence="2" id="KW-1185">Reference proteome</keyword>
<reference evidence="1" key="1">
    <citation type="submission" date="2022-06" db="EMBL/GenBank/DDBJ databases">
        <authorList>
            <consortium name="SYNGENTA / RWTH Aachen University"/>
        </authorList>
    </citation>
    <scope>NUCLEOTIDE SEQUENCE</scope>
</reference>
<proteinExistence type="predicted"/>
<dbReference type="Proteomes" id="UP001153365">
    <property type="component" value="Unassembled WGS sequence"/>
</dbReference>
<dbReference type="GO" id="GO:0005634">
    <property type="term" value="C:nucleus"/>
    <property type="evidence" value="ECO:0007669"/>
    <property type="project" value="TreeGrafter"/>
</dbReference>
<dbReference type="InterPro" id="IPR036915">
    <property type="entry name" value="Cyclin-like_sf"/>
</dbReference>
<dbReference type="CDD" id="cd20557">
    <property type="entry name" value="CYCLIN_ScPCL1-like"/>
    <property type="match status" value="1"/>
</dbReference>
<dbReference type="Pfam" id="PF08613">
    <property type="entry name" value="Cyclin"/>
    <property type="match status" value="1"/>
</dbReference>
<dbReference type="Gene3D" id="1.10.472.10">
    <property type="entry name" value="Cyclin-like"/>
    <property type="match status" value="1"/>
</dbReference>
<dbReference type="SUPFAM" id="SSF47954">
    <property type="entry name" value="Cyclin-like"/>
    <property type="match status" value="1"/>
</dbReference>
<organism evidence="1 2">
    <name type="scientific">Phakopsora pachyrhizi</name>
    <name type="common">Asian soybean rust disease fungus</name>
    <dbReference type="NCBI Taxonomy" id="170000"/>
    <lineage>
        <taxon>Eukaryota</taxon>
        <taxon>Fungi</taxon>
        <taxon>Dikarya</taxon>
        <taxon>Basidiomycota</taxon>
        <taxon>Pucciniomycotina</taxon>
        <taxon>Pucciniomycetes</taxon>
        <taxon>Pucciniales</taxon>
        <taxon>Phakopsoraceae</taxon>
        <taxon>Phakopsora</taxon>
    </lineage>
</organism>
<dbReference type="GO" id="GO:0000307">
    <property type="term" value="C:cyclin-dependent protein kinase holoenzyme complex"/>
    <property type="evidence" value="ECO:0007669"/>
    <property type="project" value="TreeGrafter"/>
</dbReference>
<comment type="caution">
    <text evidence="1">The sequence shown here is derived from an EMBL/GenBank/DDBJ whole genome shotgun (WGS) entry which is preliminary data.</text>
</comment>
<dbReference type="PANTHER" id="PTHR15615">
    <property type="match status" value="1"/>
</dbReference>
<accession>A0AAV0BKQ5</accession>
<dbReference type="GO" id="GO:0016538">
    <property type="term" value="F:cyclin-dependent protein serine/threonine kinase regulator activity"/>
    <property type="evidence" value="ECO:0007669"/>
    <property type="project" value="TreeGrafter"/>
</dbReference>
<evidence type="ECO:0000313" key="2">
    <source>
        <dbReference type="Proteomes" id="UP001153365"/>
    </source>
</evidence>
<dbReference type="AlphaFoldDB" id="A0AAV0BKQ5"/>